<dbReference type="NCBIfam" id="NF010006">
    <property type="entry name" value="PRK13479.1"/>
    <property type="match status" value="1"/>
</dbReference>
<evidence type="ECO:0000313" key="11">
    <source>
        <dbReference type="Proteomes" id="UP001430356"/>
    </source>
</evidence>
<comment type="cofactor">
    <cofactor evidence="1 8">
        <name>pyridoxal 5'-phosphate</name>
        <dbReference type="ChEBI" id="CHEBI:597326"/>
    </cofactor>
</comment>
<feature type="binding site" evidence="7">
    <location>
        <position position="344"/>
    </location>
    <ligand>
        <name>substrate</name>
    </ligand>
</feature>
<dbReference type="GO" id="GO:0019700">
    <property type="term" value="P:organic phosphonate catabolic process"/>
    <property type="evidence" value="ECO:0007669"/>
    <property type="project" value="InterPro"/>
</dbReference>
<dbReference type="PIRSF" id="PIRSF000524">
    <property type="entry name" value="SPT"/>
    <property type="match status" value="1"/>
</dbReference>
<evidence type="ECO:0000256" key="8">
    <source>
        <dbReference type="PIRSR" id="PIRSR000524-50"/>
    </source>
</evidence>
<feature type="modified residue" description="N6-(pyridoxal phosphate)lysine" evidence="8">
    <location>
        <position position="197"/>
    </location>
</feature>
<sequence>MPPTQKPILFTPGPLMTSETVKEAMLTDYASRDVRFVEAVKSIRKEMVQLVDLDPTKWVCILQQGAGTMGVEAAISSIVPRTGGKYLLINSGKYSEKQAYIVKWLKIPLVELKLGEGEELKRSALEAVIRANPDITTVGFVQHETSTGMMYPAEQIAEVVRRELPQAKIVIDGISAFAGIPCDYDKACDVFVAAPNKCLHSVPGVSIILARRAVIEAAKGFSRSATLDLAAQLKAFDTNGQFAVTPPVHVVMALHQAIVEYKRDGGLAGRVTAYRAKAQLVRKAVKEMGFKLFLDETKPSCADIVVCVDMPTDPRWSFKKFYTYLNERGLIIYPGKASHAETFRFGIIGHTSEADCDRLMKCSKEALASMGIDRLQAKSNI</sequence>
<dbReference type="InterPro" id="IPR012703">
    <property type="entry name" value="NH2EtPonate_pyrv_transaminase"/>
</dbReference>
<dbReference type="Gene3D" id="3.90.1150.10">
    <property type="entry name" value="Aspartate Aminotransferase, domain 1"/>
    <property type="match status" value="1"/>
</dbReference>
<name>A0AAW0ENL2_9TRYP</name>
<dbReference type="InterPro" id="IPR015424">
    <property type="entry name" value="PyrdxlP-dep_Trfase"/>
</dbReference>
<reference evidence="10 11" key="1">
    <citation type="journal article" date="2021" name="MBio">
        <title>A New Model Trypanosomatid, Novymonas esmeraldas: Genomic Perception of Its 'Candidatus Pandoraea novymonadis' Endosymbiont.</title>
        <authorList>
            <person name="Zakharova A."/>
            <person name="Saura A."/>
            <person name="Butenko A."/>
            <person name="Podesvova L."/>
            <person name="Warmusova S."/>
            <person name="Kostygov A.Y."/>
            <person name="Nenarokova A."/>
            <person name="Lukes J."/>
            <person name="Opperdoes F.R."/>
            <person name="Yurchenko V."/>
        </authorList>
    </citation>
    <scope>NUCLEOTIDE SEQUENCE [LARGE SCALE GENOMIC DNA]</scope>
    <source>
        <strain evidence="10 11">E262AT.01</strain>
    </source>
</reference>
<accession>A0AAW0ENL2</accession>
<dbReference type="Proteomes" id="UP001430356">
    <property type="component" value="Unassembled WGS sequence"/>
</dbReference>
<keyword evidence="11" id="KW-1185">Reference proteome</keyword>
<evidence type="ECO:0000256" key="1">
    <source>
        <dbReference type="ARBA" id="ARBA00001933"/>
    </source>
</evidence>
<evidence type="ECO:0000313" key="10">
    <source>
        <dbReference type="EMBL" id="KAK7195264.1"/>
    </source>
</evidence>
<evidence type="ECO:0000256" key="3">
    <source>
        <dbReference type="ARBA" id="ARBA00022679"/>
    </source>
</evidence>
<dbReference type="PANTHER" id="PTHR42778:SF1">
    <property type="entry name" value="2-AMINOETHYLPHOSPHONATE--PYRUVATE TRANSAMINASE"/>
    <property type="match status" value="1"/>
</dbReference>
<evidence type="ECO:0000256" key="5">
    <source>
        <dbReference type="ARBA" id="ARBA00023317"/>
    </source>
</evidence>
<keyword evidence="5" id="KW-0670">Pyruvate</keyword>
<proteinExistence type="inferred from homology"/>
<dbReference type="GO" id="GO:0047304">
    <property type="term" value="F:2-aminoethylphosphonate-pyruvate transaminase activity"/>
    <property type="evidence" value="ECO:0007669"/>
    <property type="project" value="UniProtKB-EC"/>
</dbReference>
<dbReference type="AlphaFoldDB" id="A0AAW0ENL2"/>
<dbReference type="HAMAP" id="MF_01376">
    <property type="entry name" value="PhnW_aminotrans_5"/>
    <property type="match status" value="1"/>
</dbReference>
<dbReference type="InterPro" id="IPR024169">
    <property type="entry name" value="SP_NH2Trfase/AEP_transaminase"/>
</dbReference>
<dbReference type="InterPro" id="IPR000192">
    <property type="entry name" value="Aminotrans_V_dom"/>
</dbReference>
<dbReference type="Gene3D" id="3.40.640.10">
    <property type="entry name" value="Type I PLP-dependent aspartate aminotransferase-like (Major domain)"/>
    <property type="match status" value="1"/>
</dbReference>
<dbReference type="Pfam" id="PF00266">
    <property type="entry name" value="Aminotran_5"/>
    <property type="match status" value="1"/>
</dbReference>
<feature type="domain" description="Aminotransferase class V" evidence="9">
    <location>
        <begin position="33"/>
        <end position="359"/>
    </location>
</feature>
<comment type="caution">
    <text evidence="10">The sequence shown here is derived from an EMBL/GenBank/DDBJ whole genome shotgun (WGS) entry which is preliminary data.</text>
</comment>
<keyword evidence="3" id="KW-0808">Transferase</keyword>
<dbReference type="EMBL" id="JAECZO010000050">
    <property type="protein sequence ID" value="KAK7195264.1"/>
    <property type="molecule type" value="Genomic_DNA"/>
</dbReference>
<protein>
    <submittedName>
        <fullName evidence="10">2-aminoethylphosphonate:pyruvateaminotransferas e-like protein</fullName>
    </submittedName>
</protein>
<comment type="catalytic activity">
    <reaction evidence="6">
        <text>(2-aminoethyl)phosphonate + pyruvate = phosphonoacetaldehyde + L-alanine</text>
        <dbReference type="Rhea" id="RHEA:17021"/>
        <dbReference type="ChEBI" id="CHEBI:15361"/>
        <dbReference type="ChEBI" id="CHEBI:57418"/>
        <dbReference type="ChEBI" id="CHEBI:57972"/>
        <dbReference type="ChEBI" id="CHEBI:58383"/>
        <dbReference type="EC" id="2.6.1.37"/>
    </reaction>
</comment>
<dbReference type="SUPFAM" id="SSF53383">
    <property type="entry name" value="PLP-dependent transferases"/>
    <property type="match status" value="1"/>
</dbReference>
<evidence type="ECO:0000256" key="7">
    <source>
        <dbReference type="PIRSR" id="PIRSR000524-1"/>
    </source>
</evidence>
<organism evidence="10 11">
    <name type="scientific">Novymonas esmeraldas</name>
    <dbReference type="NCBI Taxonomy" id="1808958"/>
    <lineage>
        <taxon>Eukaryota</taxon>
        <taxon>Discoba</taxon>
        <taxon>Euglenozoa</taxon>
        <taxon>Kinetoplastea</taxon>
        <taxon>Metakinetoplastina</taxon>
        <taxon>Trypanosomatida</taxon>
        <taxon>Trypanosomatidae</taxon>
        <taxon>Novymonas</taxon>
    </lineage>
</organism>
<dbReference type="PANTHER" id="PTHR42778">
    <property type="entry name" value="2-AMINOETHYLPHOSPHONATE--PYRUVATE TRANSAMINASE"/>
    <property type="match status" value="1"/>
</dbReference>
<evidence type="ECO:0000259" key="9">
    <source>
        <dbReference type="Pfam" id="PF00266"/>
    </source>
</evidence>
<keyword evidence="2" id="KW-0032">Aminotransferase</keyword>
<evidence type="ECO:0000256" key="2">
    <source>
        <dbReference type="ARBA" id="ARBA00022576"/>
    </source>
</evidence>
<gene>
    <name evidence="10" type="ORF">NESM_000452000</name>
</gene>
<evidence type="ECO:0000256" key="6">
    <source>
        <dbReference type="ARBA" id="ARBA00049460"/>
    </source>
</evidence>
<keyword evidence="4 8" id="KW-0663">Pyridoxal phosphate</keyword>
<dbReference type="InterPro" id="IPR015422">
    <property type="entry name" value="PyrdxlP-dep_Trfase_small"/>
</dbReference>
<dbReference type="InterPro" id="IPR015421">
    <property type="entry name" value="PyrdxlP-dep_Trfase_major"/>
</dbReference>
<evidence type="ECO:0000256" key="4">
    <source>
        <dbReference type="ARBA" id="ARBA00022898"/>
    </source>
</evidence>